<gene>
    <name evidence="1" type="ORF">ACOLOM_LOCUS3743</name>
</gene>
<organism evidence="1 2">
    <name type="scientific">Acaulospora colombiana</name>
    <dbReference type="NCBI Taxonomy" id="27376"/>
    <lineage>
        <taxon>Eukaryota</taxon>
        <taxon>Fungi</taxon>
        <taxon>Fungi incertae sedis</taxon>
        <taxon>Mucoromycota</taxon>
        <taxon>Glomeromycotina</taxon>
        <taxon>Glomeromycetes</taxon>
        <taxon>Diversisporales</taxon>
        <taxon>Acaulosporaceae</taxon>
        <taxon>Acaulospora</taxon>
    </lineage>
</organism>
<sequence>MKSNGQSDIVRHFGLQLIENSARFHWNEYDQSEKDQIKQYVVELIQQVDLRDSLTCIVGSSSALQARYPDGVKSNNSRAGELTIMQGEPDNEGWLMRWVRSLEQLLTEWQYQSQNQSPTLLVHEKLAVATINTISAHVEWIFAKSVVETKTVLALTNCLLSDCYGIKMEAIEGLSVALSRTYQTPEDRAFISEPFYEQDGVDLLIAVYGKIQPSRQVLLLEEHEYKFLKKFAEVVVEIGEKHICFRNNTLIPKQFPKYLELVYEISKHPSNVIASTTIAFWQSALRHPHISKGFNEQEELLLMLLELFAQRLKMLFQPEDADNEITYYIDMEGYSNEYRIFAQTLRTKFVDTIKAITQMKPISSFNWMVQKTQITNDLKNLLQMLLSLDYSDVVMTHRYLAALVSFVDILVIDSSLLFPVLQKYTVSPTTPYLPIPIQRLRSGAISTLIKFGTAMPDILMASGINLLSSVVNDMKQNGTYTKSAGIESVPGEMLEQYRVARSKVPLNEKLGSMDSRVDVSLWGKYVPTILSTTLALIRLLHQLWNVESWREMPIELQGILLLSQEEKANILGLSQKSPLTDLYIVRPYILNCSTPEILSGFLPQLLKYMDEKLSTEWAILTAKGILTSSTEEFNEIPNLDLTSDASDEILSEHLLRDLTRAYIVEREVLREFVGKTLLAAALQALNDGYHKEIHPVIISLITDLYIDLRPLSPIPYETLAQLLNMDHVRLQEFETSLSQATESKARKIIVRNFLEGITGLSTGEWFKVPDASSTIQNRRIAYGNYEKPRLGVLDAVDDPNEVGIERWFE</sequence>
<reference evidence="1" key="1">
    <citation type="submission" date="2021-06" db="EMBL/GenBank/DDBJ databases">
        <authorList>
            <person name="Kallberg Y."/>
            <person name="Tangrot J."/>
            <person name="Rosling A."/>
        </authorList>
    </citation>
    <scope>NUCLEOTIDE SEQUENCE</scope>
    <source>
        <strain evidence="1">CL356</strain>
    </source>
</reference>
<proteinExistence type="predicted"/>
<comment type="caution">
    <text evidence="1">The sequence shown here is derived from an EMBL/GenBank/DDBJ whole genome shotgun (WGS) entry which is preliminary data.</text>
</comment>
<dbReference type="EMBL" id="CAJVPT010005717">
    <property type="protein sequence ID" value="CAG8523066.1"/>
    <property type="molecule type" value="Genomic_DNA"/>
</dbReference>
<protein>
    <submittedName>
        <fullName evidence="1">11810_t:CDS:1</fullName>
    </submittedName>
</protein>
<dbReference type="Proteomes" id="UP000789525">
    <property type="component" value="Unassembled WGS sequence"/>
</dbReference>
<evidence type="ECO:0000313" key="1">
    <source>
        <dbReference type="EMBL" id="CAG8523066.1"/>
    </source>
</evidence>
<accession>A0ACA9LGK3</accession>
<name>A0ACA9LGK3_9GLOM</name>
<keyword evidence="2" id="KW-1185">Reference proteome</keyword>
<evidence type="ECO:0000313" key="2">
    <source>
        <dbReference type="Proteomes" id="UP000789525"/>
    </source>
</evidence>